<accession>A0A067QGU1</accession>
<feature type="region of interest" description="Disordered" evidence="1">
    <location>
        <begin position="293"/>
        <end position="321"/>
    </location>
</feature>
<gene>
    <name evidence="2" type="ORF">L798_03238</name>
</gene>
<protein>
    <submittedName>
        <fullName evidence="2">Uncharacterized protein</fullName>
    </submittedName>
</protein>
<keyword evidence="3" id="KW-1185">Reference proteome</keyword>
<dbReference type="InParanoid" id="A0A067QGU1"/>
<dbReference type="Proteomes" id="UP000027135">
    <property type="component" value="Unassembled WGS sequence"/>
</dbReference>
<sequence length="739" mass="81923">MCFNNTHGNIISVLVPVPCSGGIASVPADMLQSDTPAQQYDHCKLKPDDTSSLTDVTVYEIVSVNVWPSSTTTATILQNPVNNGTADNDNSISFPRKRKIKRPFSPEIHAGGKRLIEKRKGVRKQKGLQTTEVTNIPDVGPNGKPFSCEKCHSPFIVNPARIHRLDPRRKYRPRKITDVVTKQVLLLCNACGLSMSRSRKERHKKEPPTQEEKDAYLKKAAEFAASLAASLQDLDACRLYCPAFKSSACRCLQKYISADGRSEEGSNERALHLLALLKEARQLTKQKIASQTIEINTEPGARSETENEGKQRPQVPRGLKKRRSKEYEEFVLKNRQYLREELHLCERASQRVLMYSNNFLHKKLKTSPSSRGCRVDRVNGKNARGLLKPVSQLANETCCSDRCVTMVLTHSKLLETWRARVKLGQREARRVLAEMLTPSGGSKANCYKFISMVTGCSYATICLVSDQMRRTQGEREPPDHGLKKWWRDHPTDNKKKEKQKVCNKSSKVDNSDEDDPQALSDIASIQLPDREDLDSLSPQEVSSHLQKLLDIQKQLLAQQAQVQQHLKEVRLKMNKAQQVHSAESAKNMGTDAADGAGVVTQTGDQQVLRVLELPTPPPSVITENIHPQPSISVMTSTGDFEPLTAISVRGQTTFSNIVILPESALAAGSAAQGTSVISYSPPTEAAETMIPGISSQDLQSGATVESMPFATKSNSTAVNTFQLYGVMDTTTPNLLHFNY</sequence>
<dbReference type="eggNOG" id="ENOG502QVMG">
    <property type="taxonomic scope" value="Eukaryota"/>
</dbReference>
<dbReference type="STRING" id="136037.A0A067QGU1"/>
<name>A0A067QGU1_ZOONE</name>
<feature type="compositionally biased region" description="Basic and acidic residues" evidence="1">
    <location>
        <begin position="301"/>
        <end position="311"/>
    </location>
</feature>
<feature type="compositionally biased region" description="Basic and acidic residues" evidence="1">
    <location>
        <begin position="472"/>
        <end position="495"/>
    </location>
</feature>
<proteinExistence type="predicted"/>
<evidence type="ECO:0000313" key="2">
    <source>
        <dbReference type="EMBL" id="KDR07347.1"/>
    </source>
</evidence>
<dbReference type="OrthoDB" id="10068017at2759"/>
<evidence type="ECO:0000256" key="1">
    <source>
        <dbReference type="SAM" id="MobiDB-lite"/>
    </source>
</evidence>
<evidence type="ECO:0000313" key="3">
    <source>
        <dbReference type="Proteomes" id="UP000027135"/>
    </source>
</evidence>
<dbReference type="EMBL" id="KK853475">
    <property type="protein sequence ID" value="KDR07347.1"/>
    <property type="molecule type" value="Genomic_DNA"/>
</dbReference>
<reference evidence="2 3" key="1">
    <citation type="journal article" date="2014" name="Nat. Commun.">
        <title>Molecular traces of alternative social organization in a termite genome.</title>
        <authorList>
            <person name="Terrapon N."/>
            <person name="Li C."/>
            <person name="Robertson H.M."/>
            <person name="Ji L."/>
            <person name="Meng X."/>
            <person name="Booth W."/>
            <person name="Chen Z."/>
            <person name="Childers C.P."/>
            <person name="Glastad K.M."/>
            <person name="Gokhale K."/>
            <person name="Gowin J."/>
            <person name="Gronenberg W."/>
            <person name="Hermansen R.A."/>
            <person name="Hu H."/>
            <person name="Hunt B.G."/>
            <person name="Huylmans A.K."/>
            <person name="Khalil S.M."/>
            <person name="Mitchell R.D."/>
            <person name="Munoz-Torres M.C."/>
            <person name="Mustard J.A."/>
            <person name="Pan H."/>
            <person name="Reese J.T."/>
            <person name="Scharf M.E."/>
            <person name="Sun F."/>
            <person name="Vogel H."/>
            <person name="Xiao J."/>
            <person name="Yang W."/>
            <person name="Yang Z."/>
            <person name="Yang Z."/>
            <person name="Zhou J."/>
            <person name="Zhu J."/>
            <person name="Brent C.S."/>
            <person name="Elsik C.G."/>
            <person name="Goodisman M.A."/>
            <person name="Liberles D.A."/>
            <person name="Roe R.M."/>
            <person name="Vargo E.L."/>
            <person name="Vilcinskas A."/>
            <person name="Wang J."/>
            <person name="Bornberg-Bauer E."/>
            <person name="Korb J."/>
            <person name="Zhang G."/>
            <person name="Liebig J."/>
        </authorList>
    </citation>
    <scope>NUCLEOTIDE SEQUENCE [LARGE SCALE GENOMIC DNA]</scope>
    <source>
        <tissue evidence="2">Whole organism</tissue>
    </source>
</reference>
<feature type="region of interest" description="Disordered" evidence="1">
    <location>
        <begin position="472"/>
        <end position="518"/>
    </location>
</feature>
<dbReference type="AlphaFoldDB" id="A0A067QGU1"/>
<organism evidence="2 3">
    <name type="scientific">Zootermopsis nevadensis</name>
    <name type="common">Dampwood termite</name>
    <dbReference type="NCBI Taxonomy" id="136037"/>
    <lineage>
        <taxon>Eukaryota</taxon>
        <taxon>Metazoa</taxon>
        <taxon>Ecdysozoa</taxon>
        <taxon>Arthropoda</taxon>
        <taxon>Hexapoda</taxon>
        <taxon>Insecta</taxon>
        <taxon>Pterygota</taxon>
        <taxon>Neoptera</taxon>
        <taxon>Polyneoptera</taxon>
        <taxon>Dictyoptera</taxon>
        <taxon>Blattodea</taxon>
        <taxon>Blattoidea</taxon>
        <taxon>Termitoidae</taxon>
        <taxon>Termopsidae</taxon>
        <taxon>Zootermopsis</taxon>
    </lineage>
</organism>